<dbReference type="Gene3D" id="3.40.462.20">
    <property type="match status" value="1"/>
</dbReference>
<evidence type="ECO:0000256" key="5">
    <source>
        <dbReference type="ARBA" id="ARBA00022827"/>
    </source>
</evidence>
<dbReference type="EMBL" id="KZ452008">
    <property type="protein sequence ID" value="PKA52206.1"/>
    <property type="molecule type" value="Genomic_DNA"/>
</dbReference>
<dbReference type="Proteomes" id="UP000236161">
    <property type="component" value="Unassembled WGS sequence"/>
</dbReference>
<dbReference type="Pfam" id="PF01565">
    <property type="entry name" value="FAD_binding_4"/>
    <property type="match status" value="1"/>
</dbReference>
<protein>
    <submittedName>
        <fullName evidence="9">Cannabidiolic acid synthase</fullName>
        <ecNumber evidence="9">1.5.99.12</ecNumber>
    </submittedName>
</protein>
<dbReference type="InterPro" id="IPR016169">
    <property type="entry name" value="FAD-bd_PCMH_sub2"/>
</dbReference>
<keyword evidence="10" id="KW-1185">Reference proteome</keyword>
<evidence type="ECO:0000259" key="8">
    <source>
        <dbReference type="PROSITE" id="PS51387"/>
    </source>
</evidence>
<dbReference type="InterPro" id="IPR012951">
    <property type="entry name" value="BBE"/>
</dbReference>
<evidence type="ECO:0000256" key="4">
    <source>
        <dbReference type="ARBA" id="ARBA00022729"/>
    </source>
</evidence>
<dbReference type="STRING" id="1088818.A0A2I0A9I7"/>
<feature type="domain" description="FAD-binding PCMH-type" evidence="8">
    <location>
        <begin position="73"/>
        <end position="251"/>
    </location>
</feature>
<evidence type="ECO:0000256" key="2">
    <source>
        <dbReference type="ARBA" id="ARBA00005466"/>
    </source>
</evidence>
<dbReference type="Pfam" id="PF08031">
    <property type="entry name" value="BBE"/>
    <property type="match status" value="1"/>
</dbReference>
<dbReference type="InterPro" id="IPR016167">
    <property type="entry name" value="FAD-bd_PCMH_sub1"/>
</dbReference>
<sequence>MISSYSPFLFSLLFFFAFQSPCSASFPQNPNESDILQCLRRRSVPRRLILSPISKNFTSALFSTVQNPRTLHHSQKPFLIINATRESHVQSAVLCSRDLNLQLRVRSGGHDYEGLSYSSSSSFGPFVLLDLQTFRSIDVDIGSLTAWVQTGATIGELYFAIAAASRTVAFSAGLCPTIGVGGHFGGGGLGPLIRSYGIAADNVIDARIVNANGEILESKESMGEDLFWAVRGGGPASFGVVISYKIRLVEVPATVTFFSKSKTLSEDATKSMAQWQEIAHKVDRRLHIDANLQVVDVDKSKKTIQATFFSLFLGEIPELLPLINDNFPELKLTAKDCKEMSWIESIVSFPPGPGVGTPLTFLLNRRSSSPIMSFKAKYDILTTPIGENGWEEIWKFILAEGERPFILIEPLGGKMDEIPETATPFPHRKGSLYTMLYLTSWMEEGKDETRKHLDWMQRFYELLTPFVSRNPRGAYLNARDLDLGRNEEGRIGYENAKIWGKRYFKGNFKRLAMVKSRVDKSNFFRYEQSIPPFSRFNSTVTRGQS</sequence>
<dbReference type="InterPro" id="IPR016166">
    <property type="entry name" value="FAD-bd_PCMH"/>
</dbReference>
<dbReference type="GO" id="GO:0019139">
    <property type="term" value="F:cytokinin dehydrogenase activity"/>
    <property type="evidence" value="ECO:0007669"/>
    <property type="project" value="UniProtKB-EC"/>
</dbReference>
<dbReference type="GO" id="GO:0071949">
    <property type="term" value="F:FAD binding"/>
    <property type="evidence" value="ECO:0007669"/>
    <property type="project" value="InterPro"/>
</dbReference>
<evidence type="ECO:0000313" key="9">
    <source>
        <dbReference type="EMBL" id="PKA52206.1"/>
    </source>
</evidence>
<dbReference type="AlphaFoldDB" id="A0A2I0A9I7"/>
<evidence type="ECO:0000256" key="7">
    <source>
        <dbReference type="SAM" id="SignalP"/>
    </source>
</evidence>
<keyword evidence="9" id="KW-0560">Oxidoreductase</keyword>
<dbReference type="PROSITE" id="PS51387">
    <property type="entry name" value="FAD_PCMH"/>
    <property type="match status" value="1"/>
</dbReference>
<evidence type="ECO:0000313" key="10">
    <source>
        <dbReference type="Proteomes" id="UP000236161"/>
    </source>
</evidence>
<evidence type="ECO:0000256" key="3">
    <source>
        <dbReference type="ARBA" id="ARBA00022630"/>
    </source>
</evidence>
<proteinExistence type="inferred from homology"/>
<accession>A0A2I0A9I7</accession>
<feature type="signal peptide" evidence="7">
    <location>
        <begin position="1"/>
        <end position="24"/>
    </location>
</feature>
<reference evidence="9 10" key="1">
    <citation type="journal article" date="2017" name="Nature">
        <title>The Apostasia genome and the evolution of orchids.</title>
        <authorList>
            <person name="Zhang G.Q."/>
            <person name="Liu K.W."/>
            <person name="Li Z."/>
            <person name="Lohaus R."/>
            <person name="Hsiao Y.Y."/>
            <person name="Niu S.C."/>
            <person name="Wang J.Y."/>
            <person name="Lin Y.C."/>
            <person name="Xu Q."/>
            <person name="Chen L.J."/>
            <person name="Yoshida K."/>
            <person name="Fujiwara S."/>
            <person name="Wang Z.W."/>
            <person name="Zhang Y.Q."/>
            <person name="Mitsuda N."/>
            <person name="Wang M."/>
            <person name="Liu G.H."/>
            <person name="Pecoraro L."/>
            <person name="Huang H.X."/>
            <person name="Xiao X.J."/>
            <person name="Lin M."/>
            <person name="Wu X.Y."/>
            <person name="Wu W.L."/>
            <person name="Chen Y.Y."/>
            <person name="Chang S.B."/>
            <person name="Sakamoto S."/>
            <person name="Ohme-Takagi M."/>
            <person name="Yagi M."/>
            <person name="Zeng S.J."/>
            <person name="Shen C.Y."/>
            <person name="Yeh C.M."/>
            <person name="Luo Y.B."/>
            <person name="Tsai W.C."/>
            <person name="Van de Peer Y."/>
            <person name="Liu Z.J."/>
        </authorList>
    </citation>
    <scope>NUCLEOTIDE SEQUENCE [LARGE SCALE GENOMIC DNA]</scope>
    <source>
        <strain evidence="10">cv. Shenzhen</strain>
        <tissue evidence="9">Stem</tissue>
    </source>
</reference>
<gene>
    <name evidence="9" type="primary">CBDAS</name>
    <name evidence="9" type="ORF">AXF42_Ash010102</name>
</gene>
<dbReference type="InterPro" id="IPR006094">
    <property type="entry name" value="Oxid_FAD_bind_N"/>
</dbReference>
<evidence type="ECO:0000256" key="6">
    <source>
        <dbReference type="ARBA" id="ARBA00023180"/>
    </source>
</evidence>
<comment type="similarity">
    <text evidence="2">Belongs to the oxygen-dependent FAD-linked oxidoreductase family.</text>
</comment>
<comment type="cofactor">
    <cofactor evidence="1">
        <name>FAD</name>
        <dbReference type="ChEBI" id="CHEBI:57692"/>
    </cofactor>
</comment>
<dbReference type="PANTHER" id="PTHR32448">
    <property type="entry name" value="OS08G0158400 PROTEIN"/>
    <property type="match status" value="1"/>
</dbReference>
<name>A0A2I0A9I7_9ASPA</name>
<feature type="chain" id="PRO_5014183350" evidence="7">
    <location>
        <begin position="25"/>
        <end position="545"/>
    </location>
</feature>
<keyword evidence="3" id="KW-0285">Flavoprotein</keyword>
<dbReference type="OrthoDB" id="407275at2759"/>
<dbReference type="Gene3D" id="3.30.43.10">
    <property type="entry name" value="Uridine Diphospho-n-acetylenolpyruvylglucosamine Reductase, domain 2"/>
    <property type="match status" value="1"/>
</dbReference>
<organism evidence="9 10">
    <name type="scientific">Apostasia shenzhenica</name>
    <dbReference type="NCBI Taxonomy" id="1088818"/>
    <lineage>
        <taxon>Eukaryota</taxon>
        <taxon>Viridiplantae</taxon>
        <taxon>Streptophyta</taxon>
        <taxon>Embryophyta</taxon>
        <taxon>Tracheophyta</taxon>
        <taxon>Spermatophyta</taxon>
        <taxon>Magnoliopsida</taxon>
        <taxon>Liliopsida</taxon>
        <taxon>Asparagales</taxon>
        <taxon>Orchidaceae</taxon>
        <taxon>Apostasioideae</taxon>
        <taxon>Apostasia</taxon>
    </lineage>
</organism>
<keyword evidence="6" id="KW-0325">Glycoprotein</keyword>
<evidence type="ECO:0000256" key="1">
    <source>
        <dbReference type="ARBA" id="ARBA00001974"/>
    </source>
</evidence>
<dbReference type="EC" id="1.5.99.12" evidence="9"/>
<dbReference type="InterPro" id="IPR036318">
    <property type="entry name" value="FAD-bd_PCMH-like_sf"/>
</dbReference>
<dbReference type="SUPFAM" id="SSF56176">
    <property type="entry name" value="FAD-binding/transporter-associated domain-like"/>
    <property type="match status" value="1"/>
</dbReference>
<keyword evidence="4 7" id="KW-0732">Signal</keyword>
<dbReference type="Gene3D" id="3.30.465.10">
    <property type="match status" value="1"/>
</dbReference>
<keyword evidence="5" id="KW-0274">FAD</keyword>